<evidence type="ECO:0000313" key="2">
    <source>
        <dbReference type="EMBL" id="QJA61855.1"/>
    </source>
</evidence>
<accession>A0A6M3Y8K4</accession>
<protein>
    <recommendedName>
        <fullName evidence="1">NYN domain-containing protein</fullName>
    </recommendedName>
</protein>
<dbReference type="AlphaFoldDB" id="A0A6M3Y8K4"/>
<dbReference type="Pfam" id="PF01936">
    <property type="entry name" value="NYN"/>
    <property type="match status" value="1"/>
</dbReference>
<dbReference type="PANTHER" id="PTHR35458:SF8">
    <property type="entry name" value="SLR0650 PROTEIN"/>
    <property type="match status" value="1"/>
</dbReference>
<evidence type="ECO:0000259" key="1">
    <source>
        <dbReference type="Pfam" id="PF01936"/>
    </source>
</evidence>
<dbReference type="PANTHER" id="PTHR35458">
    <property type="entry name" value="SLR0755 PROTEIN"/>
    <property type="match status" value="1"/>
</dbReference>
<dbReference type="Gene3D" id="3.40.50.1010">
    <property type="entry name" value="5'-nuclease"/>
    <property type="match status" value="1"/>
</dbReference>
<feature type="domain" description="NYN" evidence="1">
    <location>
        <begin position="3"/>
        <end position="170"/>
    </location>
</feature>
<reference evidence="4" key="1">
    <citation type="submission" date="2020-03" db="EMBL/GenBank/DDBJ databases">
        <title>The deep terrestrial virosphere.</title>
        <authorList>
            <person name="Holmfeldt K."/>
            <person name="Nilsson E."/>
            <person name="Simone D."/>
            <person name="Lopez-Fernandez M."/>
            <person name="Wu X."/>
            <person name="de Brujin I."/>
            <person name="Lundin D."/>
            <person name="Andersson A."/>
            <person name="Bertilsson S."/>
            <person name="Dopson M."/>
        </authorList>
    </citation>
    <scope>NUCLEOTIDE SEQUENCE</scope>
    <source>
        <strain evidence="4">MM415A00143</strain>
        <strain evidence="2">MM415B00874</strain>
        <strain evidence="3">TM448B00728</strain>
    </source>
</reference>
<proteinExistence type="predicted"/>
<sequence length="182" mass="21181">MERAAVFIDGGYLDTVLITFGKLRIDYHSFAEELCRGCERFRTYYYHAMPYQSPDPTEEESKKYANMHRFTTILRRLPRFEVRLGKVVKYGDEEPHQKQVDTLLAIDLIKLSAKNHIQKAILIAGDGDHLPAIKAAKEDGVICELYYLERNSYGEYTVSSELYDACDDRFSLEKEFLSQFTR</sequence>
<dbReference type="InterPro" id="IPR021139">
    <property type="entry name" value="NYN"/>
</dbReference>
<evidence type="ECO:0000313" key="3">
    <source>
        <dbReference type="EMBL" id="QJH96478.1"/>
    </source>
</evidence>
<dbReference type="EMBL" id="MT141455">
    <property type="protein sequence ID" value="QJA61855.1"/>
    <property type="molecule type" value="Genomic_DNA"/>
</dbReference>
<evidence type="ECO:0000313" key="4">
    <source>
        <dbReference type="EMBL" id="QJI05336.1"/>
    </source>
</evidence>
<dbReference type="GO" id="GO:0004540">
    <property type="term" value="F:RNA nuclease activity"/>
    <property type="evidence" value="ECO:0007669"/>
    <property type="project" value="InterPro"/>
</dbReference>
<dbReference type="EMBL" id="MT145198">
    <property type="protein sequence ID" value="QJI05336.1"/>
    <property type="molecule type" value="Genomic_DNA"/>
</dbReference>
<organism evidence="4">
    <name type="scientific">viral metagenome</name>
    <dbReference type="NCBI Taxonomy" id="1070528"/>
    <lineage>
        <taxon>unclassified sequences</taxon>
        <taxon>metagenomes</taxon>
        <taxon>organismal metagenomes</taxon>
    </lineage>
</organism>
<name>A0A6M3Y8K4_9ZZZZ</name>
<dbReference type="EMBL" id="MT144652">
    <property type="protein sequence ID" value="QJH96478.1"/>
    <property type="molecule type" value="Genomic_DNA"/>
</dbReference>
<gene>
    <name evidence="4" type="ORF">MM415A00143_0011</name>
    <name evidence="2" type="ORF">MM415B00874_0011</name>
    <name evidence="3" type="ORF">TM448B00728_0026</name>
</gene>
<dbReference type="InterPro" id="IPR047140">
    <property type="entry name" value="LabA"/>
</dbReference>